<dbReference type="GO" id="GO:0008835">
    <property type="term" value="F:diaminohydroxyphosphoribosylaminopyrimidine deaminase activity"/>
    <property type="evidence" value="ECO:0007669"/>
    <property type="project" value="UniProtKB-EC"/>
</dbReference>
<dbReference type="RefSeq" id="WP_263052507.1">
    <property type="nucleotide sequence ID" value="NZ_CP106735.1"/>
</dbReference>
<evidence type="ECO:0000256" key="10">
    <source>
        <dbReference type="ARBA" id="ARBA00023002"/>
    </source>
</evidence>
<evidence type="ECO:0000256" key="1">
    <source>
        <dbReference type="ARBA" id="ARBA00002151"/>
    </source>
</evidence>
<evidence type="ECO:0000313" key="14">
    <source>
        <dbReference type="EMBL" id="UXX80778.1"/>
    </source>
</evidence>
<dbReference type="Gene3D" id="3.40.430.10">
    <property type="entry name" value="Dihydrofolate Reductase, subunit A"/>
    <property type="match status" value="1"/>
</dbReference>
<evidence type="ECO:0000256" key="4">
    <source>
        <dbReference type="ARBA" id="ARBA00005259"/>
    </source>
</evidence>
<dbReference type="PROSITE" id="PS00903">
    <property type="entry name" value="CYT_DCMP_DEAMINASES_1"/>
    <property type="match status" value="1"/>
</dbReference>
<comment type="cofactor">
    <cofactor evidence="12">
        <name>Zn(2+)</name>
        <dbReference type="ChEBI" id="CHEBI:29105"/>
    </cofactor>
    <text evidence="12">Binds 1 zinc ion.</text>
</comment>
<evidence type="ECO:0000256" key="6">
    <source>
        <dbReference type="ARBA" id="ARBA00022619"/>
    </source>
</evidence>
<evidence type="ECO:0000256" key="8">
    <source>
        <dbReference type="ARBA" id="ARBA00022833"/>
    </source>
</evidence>
<dbReference type="InterPro" id="IPR050765">
    <property type="entry name" value="Riboflavin_Biosynth_HTPR"/>
</dbReference>
<dbReference type="InterPro" id="IPR004794">
    <property type="entry name" value="Eubact_RibD"/>
</dbReference>
<evidence type="ECO:0000256" key="9">
    <source>
        <dbReference type="ARBA" id="ARBA00022857"/>
    </source>
</evidence>
<evidence type="ECO:0000256" key="2">
    <source>
        <dbReference type="ARBA" id="ARBA00004882"/>
    </source>
</evidence>
<dbReference type="Pfam" id="PF00383">
    <property type="entry name" value="dCMP_cyt_deam_1"/>
    <property type="match status" value="1"/>
</dbReference>
<dbReference type="Proteomes" id="UP001062165">
    <property type="component" value="Chromosome"/>
</dbReference>
<dbReference type="EC" id="3.5.4.26" evidence="12"/>
<keyword evidence="6 12" id="KW-0686">Riboflavin biosynthesis</keyword>
<name>A0ABY6D6K4_9BACT</name>
<comment type="similarity">
    <text evidence="5 12">In the C-terminal section; belongs to the HTP reductase family.</text>
</comment>
<evidence type="ECO:0000259" key="13">
    <source>
        <dbReference type="PROSITE" id="PS51747"/>
    </source>
</evidence>
<dbReference type="InterPro" id="IPR024072">
    <property type="entry name" value="DHFR-like_dom_sf"/>
</dbReference>
<keyword evidence="11" id="KW-0511">Multifunctional enzyme</keyword>
<keyword evidence="8 12" id="KW-0862">Zinc</keyword>
<comment type="function">
    <text evidence="1 12">Converts 2,5-diamino-6-(ribosylamino)-4(3h)-pyrimidinone 5'-phosphate into 5-amino-6-(ribosylamino)-2,4(1h,3h)-pyrimidinedione 5'-phosphate.</text>
</comment>
<dbReference type="EC" id="1.1.1.193" evidence="12"/>
<evidence type="ECO:0000256" key="11">
    <source>
        <dbReference type="ARBA" id="ARBA00023268"/>
    </source>
</evidence>
<sequence>MNNSIDEKYMQRALELAERGIGSVSPNPMAGCVIVHHNQIIGEGWHEKYGGAHAEVNAIKNVKNKTLLKESTAYVTLEPCAHFGKTPPCADLLIKHKLKRVVIANQDSFPLVNGGGIKKLTDAGIEVEVGVLSEEGRVLNKRFFTRVEKKRPYVILKWAQTVDGFVARENYDSKWISNAYSRKLVHKWRAEEDAIWVGTNTAKYDNPKLNVRDWQGSDPIRLVIDKQLSLDVNTPLFDQETPTICYNAKKNDKEVNLEWVKIDNVQWLDEIFLDLRQRGIQSVLVEGGAYLLQSLIDQDYWDEARVFTGSPSFTKGIKAPDLKVIANETLNVEGDKLELFYKDTFNIVCK</sequence>
<feature type="domain" description="CMP/dCMP-type deaminase" evidence="13">
    <location>
        <begin position="4"/>
        <end position="128"/>
    </location>
</feature>
<keyword evidence="9 12" id="KW-0521">NADP</keyword>
<comment type="pathway">
    <text evidence="2 12">Cofactor biosynthesis; riboflavin biosynthesis; 5-amino-6-(D-ribitylamino)uracil from GTP: step 2/4.</text>
</comment>
<proteinExistence type="inferred from homology"/>
<comment type="similarity">
    <text evidence="4 12">In the N-terminal section; belongs to the cytidine and deoxycytidylate deaminase family.</text>
</comment>
<comment type="catalytic activity">
    <reaction evidence="12">
        <text>5-amino-6-(5-phospho-D-ribitylamino)uracil + NADP(+) = 5-amino-6-(5-phospho-D-ribosylamino)uracil + NADPH + H(+)</text>
        <dbReference type="Rhea" id="RHEA:17845"/>
        <dbReference type="ChEBI" id="CHEBI:15378"/>
        <dbReference type="ChEBI" id="CHEBI:57783"/>
        <dbReference type="ChEBI" id="CHEBI:58349"/>
        <dbReference type="ChEBI" id="CHEBI:58421"/>
        <dbReference type="ChEBI" id="CHEBI:58453"/>
        <dbReference type="EC" id="1.1.1.193"/>
    </reaction>
</comment>
<gene>
    <name evidence="14" type="primary">ribD</name>
    <name evidence="14" type="ORF">N7E81_06655</name>
</gene>
<dbReference type="PIRSF" id="PIRSF006769">
    <property type="entry name" value="RibD"/>
    <property type="match status" value="1"/>
</dbReference>
<organism evidence="14 15">
    <name type="scientific">Reichenbachiella carrageenanivorans</name>
    <dbReference type="NCBI Taxonomy" id="2979869"/>
    <lineage>
        <taxon>Bacteria</taxon>
        <taxon>Pseudomonadati</taxon>
        <taxon>Bacteroidota</taxon>
        <taxon>Cytophagia</taxon>
        <taxon>Cytophagales</taxon>
        <taxon>Reichenbachiellaceae</taxon>
        <taxon>Reichenbachiella</taxon>
    </lineage>
</organism>
<keyword evidence="12 14" id="KW-0378">Hydrolase</keyword>
<keyword evidence="10 12" id="KW-0560">Oxidoreductase</keyword>
<dbReference type="PANTHER" id="PTHR38011">
    <property type="entry name" value="DIHYDROFOLATE REDUCTASE FAMILY PROTEIN (AFU_ORTHOLOGUE AFUA_8G06820)"/>
    <property type="match status" value="1"/>
</dbReference>
<dbReference type="PROSITE" id="PS51747">
    <property type="entry name" value="CYT_DCMP_DEAMINASES_2"/>
    <property type="match status" value="1"/>
</dbReference>
<keyword evidence="15" id="KW-1185">Reference proteome</keyword>
<dbReference type="GO" id="GO:0008703">
    <property type="term" value="F:5-amino-6-(5-phosphoribosylamino)uracil reductase activity"/>
    <property type="evidence" value="ECO:0007669"/>
    <property type="project" value="UniProtKB-EC"/>
</dbReference>
<evidence type="ECO:0000256" key="3">
    <source>
        <dbReference type="ARBA" id="ARBA00004910"/>
    </source>
</evidence>
<dbReference type="SUPFAM" id="SSF53597">
    <property type="entry name" value="Dihydrofolate reductase-like"/>
    <property type="match status" value="1"/>
</dbReference>
<dbReference type="NCBIfam" id="TIGR00326">
    <property type="entry name" value="eubact_ribD"/>
    <property type="match status" value="1"/>
</dbReference>
<dbReference type="Pfam" id="PF01872">
    <property type="entry name" value="RibD_C"/>
    <property type="match status" value="1"/>
</dbReference>
<dbReference type="InterPro" id="IPR016192">
    <property type="entry name" value="APOBEC/CMP_deaminase_Zn-bd"/>
</dbReference>
<accession>A0ABY6D6K4</accession>
<dbReference type="CDD" id="cd01284">
    <property type="entry name" value="Riboflavin_deaminase-reductase"/>
    <property type="match status" value="1"/>
</dbReference>
<protein>
    <recommendedName>
        <fullName evidence="12">Riboflavin biosynthesis protein RibD</fullName>
    </recommendedName>
    <domain>
        <recommendedName>
            <fullName evidence="12">Diaminohydroxyphosphoribosylaminopyrimidine deaminase</fullName>
            <shortName evidence="12">DRAP deaminase</shortName>
            <ecNumber evidence="12">3.5.4.26</ecNumber>
        </recommendedName>
        <alternativeName>
            <fullName evidence="12">Riboflavin-specific deaminase</fullName>
        </alternativeName>
    </domain>
    <domain>
        <recommendedName>
            <fullName evidence="12">5-amino-6-(5-phosphoribosylamino)uracil reductase</fullName>
            <ecNumber evidence="12">1.1.1.193</ecNumber>
        </recommendedName>
        <alternativeName>
            <fullName evidence="12">HTP reductase</fullName>
        </alternativeName>
    </domain>
</protein>
<keyword evidence="7 12" id="KW-0479">Metal-binding</keyword>
<reference evidence="14" key="1">
    <citation type="submission" date="2022-10" db="EMBL/GenBank/DDBJ databases">
        <title>Comparative genomics and taxonomic characterization of three novel marine species of genus Reichenbachiella exhibiting antioxidant and polysaccharide degradation activities.</title>
        <authorList>
            <person name="Muhammad N."/>
            <person name="Lee Y.-J."/>
            <person name="Ko J."/>
            <person name="Kim S.-G."/>
        </authorList>
    </citation>
    <scope>NUCLEOTIDE SEQUENCE</scope>
    <source>
        <strain evidence="14">Wsw4-B4</strain>
    </source>
</reference>
<dbReference type="InterPro" id="IPR002125">
    <property type="entry name" value="CMP_dCMP_dom"/>
</dbReference>
<comment type="catalytic activity">
    <reaction evidence="12">
        <text>2,5-diamino-6-hydroxy-4-(5-phosphoribosylamino)-pyrimidine + H2O + H(+) = 5-amino-6-(5-phospho-D-ribosylamino)uracil + NH4(+)</text>
        <dbReference type="Rhea" id="RHEA:21868"/>
        <dbReference type="ChEBI" id="CHEBI:15377"/>
        <dbReference type="ChEBI" id="CHEBI:15378"/>
        <dbReference type="ChEBI" id="CHEBI:28938"/>
        <dbReference type="ChEBI" id="CHEBI:58453"/>
        <dbReference type="ChEBI" id="CHEBI:58614"/>
        <dbReference type="EC" id="3.5.4.26"/>
    </reaction>
</comment>
<dbReference type="PANTHER" id="PTHR38011:SF7">
    <property type="entry name" value="2,5-DIAMINO-6-RIBOSYLAMINO-4(3H)-PYRIMIDINONE 5'-PHOSPHATE REDUCTASE"/>
    <property type="match status" value="1"/>
</dbReference>
<dbReference type="Gene3D" id="3.40.140.10">
    <property type="entry name" value="Cytidine Deaminase, domain 2"/>
    <property type="match status" value="1"/>
</dbReference>
<comment type="pathway">
    <text evidence="3 12">Cofactor biosynthesis; riboflavin biosynthesis; 5-amino-6-(D-ribitylamino)uracil from GTP: step 3/4.</text>
</comment>
<dbReference type="EMBL" id="CP106735">
    <property type="protein sequence ID" value="UXX80778.1"/>
    <property type="molecule type" value="Genomic_DNA"/>
</dbReference>
<evidence type="ECO:0000256" key="7">
    <source>
        <dbReference type="ARBA" id="ARBA00022723"/>
    </source>
</evidence>
<dbReference type="InterPro" id="IPR016193">
    <property type="entry name" value="Cytidine_deaminase-like"/>
</dbReference>
<evidence type="ECO:0000256" key="12">
    <source>
        <dbReference type="PIRNR" id="PIRNR006769"/>
    </source>
</evidence>
<evidence type="ECO:0000256" key="5">
    <source>
        <dbReference type="ARBA" id="ARBA00007417"/>
    </source>
</evidence>
<dbReference type="InterPro" id="IPR002734">
    <property type="entry name" value="RibDG_C"/>
</dbReference>
<dbReference type="SUPFAM" id="SSF53927">
    <property type="entry name" value="Cytidine deaminase-like"/>
    <property type="match status" value="1"/>
</dbReference>
<evidence type="ECO:0000313" key="15">
    <source>
        <dbReference type="Proteomes" id="UP001062165"/>
    </source>
</evidence>